<dbReference type="PROSITE" id="PS50042">
    <property type="entry name" value="CNMP_BINDING_3"/>
    <property type="match status" value="1"/>
</dbReference>
<dbReference type="InterPro" id="IPR018490">
    <property type="entry name" value="cNMP-bd_dom_sf"/>
</dbReference>
<evidence type="ECO:0000313" key="2">
    <source>
        <dbReference type="EMBL" id="AVO49443.1"/>
    </source>
</evidence>
<dbReference type="Pfam" id="PF00027">
    <property type="entry name" value="cNMP_binding"/>
    <property type="match status" value="1"/>
</dbReference>
<keyword evidence="3" id="KW-1185">Reference proteome</keyword>
<reference evidence="2 3" key="1">
    <citation type="submission" date="2018-03" db="EMBL/GenBank/DDBJ databases">
        <title>Genome sequencing of Melaminivora sp.</title>
        <authorList>
            <person name="Kim S.-J."/>
            <person name="Heo J."/>
            <person name="Ahn J.-H."/>
            <person name="Kwon S.-W."/>
        </authorList>
    </citation>
    <scope>NUCLEOTIDE SEQUENCE [LARGE SCALE GENOMIC DNA]</scope>
    <source>
        <strain evidence="2 3">SC2-9</strain>
    </source>
</reference>
<dbReference type="SMART" id="SM00100">
    <property type="entry name" value="cNMP"/>
    <property type="match status" value="1"/>
</dbReference>
<dbReference type="InterPro" id="IPR050397">
    <property type="entry name" value="Env_Response_Regulators"/>
</dbReference>
<proteinExistence type="predicted"/>
<dbReference type="SUPFAM" id="SSF51206">
    <property type="entry name" value="cAMP-binding domain-like"/>
    <property type="match status" value="1"/>
</dbReference>
<dbReference type="PANTHER" id="PTHR24567">
    <property type="entry name" value="CRP FAMILY TRANSCRIPTIONAL REGULATORY PROTEIN"/>
    <property type="match status" value="1"/>
</dbReference>
<dbReference type="EMBL" id="CP027667">
    <property type="protein sequence ID" value="AVO49443.1"/>
    <property type="molecule type" value="Genomic_DNA"/>
</dbReference>
<dbReference type="GO" id="GO:0003700">
    <property type="term" value="F:DNA-binding transcription factor activity"/>
    <property type="evidence" value="ECO:0007669"/>
    <property type="project" value="TreeGrafter"/>
</dbReference>
<sequence length="165" mass="17632">MTDLTSRPAATRADLGRLVAAIHQATADDSMTNMLSSEQWELLSGYLLPVQLTAGQVLFAQGSNDRTLYLVESGSLSVHYEDSKQRLRLAIVGPGTVVGEGAFFSHRPRSATVQAGVPSLVWALSALRHAELGNRQPAVALQIAMAAGAVLAKRLGDRRRRIAAT</sequence>
<gene>
    <name evidence="2" type="ORF">C6568_09320</name>
</gene>
<dbReference type="InterPro" id="IPR000595">
    <property type="entry name" value="cNMP-bd_dom"/>
</dbReference>
<evidence type="ECO:0000259" key="1">
    <source>
        <dbReference type="PROSITE" id="PS50042"/>
    </source>
</evidence>
<accession>A0A2R3QCD5</accession>
<dbReference type="PANTHER" id="PTHR24567:SF74">
    <property type="entry name" value="HTH-TYPE TRANSCRIPTIONAL REGULATOR ARCR"/>
    <property type="match status" value="1"/>
</dbReference>
<name>A0A2R3QCD5_9BURK</name>
<dbReference type="GO" id="GO:0005829">
    <property type="term" value="C:cytosol"/>
    <property type="evidence" value="ECO:0007669"/>
    <property type="project" value="TreeGrafter"/>
</dbReference>
<dbReference type="OrthoDB" id="8900094at2"/>
<evidence type="ECO:0000313" key="3">
    <source>
        <dbReference type="Proteomes" id="UP000237925"/>
    </source>
</evidence>
<dbReference type="CDD" id="cd00038">
    <property type="entry name" value="CAP_ED"/>
    <property type="match status" value="1"/>
</dbReference>
<dbReference type="Gene3D" id="2.60.120.10">
    <property type="entry name" value="Jelly Rolls"/>
    <property type="match status" value="1"/>
</dbReference>
<feature type="domain" description="Cyclic nucleotide-binding" evidence="1">
    <location>
        <begin position="31"/>
        <end position="125"/>
    </location>
</feature>
<dbReference type="AlphaFoldDB" id="A0A2R3QCD5"/>
<dbReference type="RefSeq" id="WP_106683876.1">
    <property type="nucleotide sequence ID" value="NZ_CP027667.1"/>
</dbReference>
<protein>
    <submittedName>
        <fullName evidence="2">Crp/Fnr family transcriptional regulator</fullName>
    </submittedName>
</protein>
<dbReference type="KEGG" id="mela:C6568_09320"/>
<dbReference type="Proteomes" id="UP000237925">
    <property type="component" value="Chromosome"/>
</dbReference>
<dbReference type="InterPro" id="IPR014710">
    <property type="entry name" value="RmlC-like_jellyroll"/>
</dbReference>
<organism evidence="2 3">
    <name type="scientific">Melaminivora suipulveris</name>
    <dbReference type="NCBI Taxonomy" id="2109913"/>
    <lineage>
        <taxon>Bacteria</taxon>
        <taxon>Pseudomonadati</taxon>
        <taxon>Pseudomonadota</taxon>
        <taxon>Betaproteobacteria</taxon>
        <taxon>Burkholderiales</taxon>
        <taxon>Comamonadaceae</taxon>
        <taxon>Melaminivora</taxon>
    </lineage>
</organism>